<reference evidence="2" key="1">
    <citation type="submission" date="2015-02" db="EMBL/GenBank/DDBJ databases">
        <title>Characterization of two novel Thaumarchaeota isolated from the Northern Adriatic Sea.</title>
        <authorList>
            <person name="Bayer B."/>
            <person name="Vojvoda J."/>
            <person name="Offre P."/>
            <person name="Srivastava A."/>
            <person name="Elisabeth N."/>
            <person name="Garcia J.A.L."/>
            <person name="Schleper C."/>
            <person name="Herndl G.J."/>
        </authorList>
    </citation>
    <scope>NUCLEOTIDE SEQUENCE [LARGE SCALE GENOMIC DNA]</scope>
    <source>
        <strain evidence="2">D3C</strain>
    </source>
</reference>
<accession>A0A0C5BSH5</accession>
<dbReference type="EMBL" id="CP010868">
    <property type="protein sequence ID" value="AJM91261.1"/>
    <property type="molecule type" value="Genomic_DNA"/>
</dbReference>
<proteinExistence type="predicted"/>
<sequence>MVVKTVLKKLNFNPKSRSLECIIRRIFGDKTSKILGGLRENTIKGCFTIF</sequence>
<reference evidence="1 2" key="2">
    <citation type="journal article" date="2016" name="ISME J.">
        <title>Physiological and genomic characterization of two novel marine thaumarchaeal strains indicates niche differentiation.</title>
        <authorList>
            <person name="Bayer B."/>
            <person name="Vojvoda J."/>
            <person name="Offre P."/>
            <person name="Alves R.J."/>
            <person name="Elisabeth N.H."/>
            <person name="Garcia J.A."/>
            <person name="Volland J.M."/>
            <person name="Srivastava A."/>
            <person name="Schleper C."/>
            <person name="Herndl G.J."/>
        </authorList>
    </citation>
    <scope>NUCLEOTIDE SEQUENCE [LARGE SCALE GENOMIC DNA]</scope>
    <source>
        <strain evidence="1 2">D3C</strain>
    </source>
</reference>
<protein>
    <submittedName>
        <fullName evidence="1">Uncharacterized protein</fullName>
    </submittedName>
</protein>
<organism evidence="1 2">
    <name type="scientific">Nitrosopumilus piranensis</name>
    <dbReference type="NCBI Taxonomy" id="1582439"/>
    <lineage>
        <taxon>Archaea</taxon>
        <taxon>Nitrososphaerota</taxon>
        <taxon>Nitrososphaeria</taxon>
        <taxon>Nitrosopumilales</taxon>
        <taxon>Nitrosopumilaceae</taxon>
        <taxon>Nitrosopumilus</taxon>
    </lineage>
</organism>
<evidence type="ECO:0000313" key="2">
    <source>
        <dbReference type="Proteomes" id="UP000032027"/>
    </source>
</evidence>
<dbReference type="PATRIC" id="fig|1582439.9.peg.37"/>
<dbReference type="KEGG" id="nid:NPIRD3C_0037"/>
<dbReference type="Proteomes" id="UP000032027">
    <property type="component" value="Chromosome"/>
</dbReference>
<dbReference type="STRING" id="1582439.NPIRD3C_0037"/>
<reference evidence="1 2" key="3">
    <citation type="journal article" date="2019" name="Int. J. Syst. Evol. Microbiol.">
        <title>Nitrosopumilus adriaticus sp. nov. and Nitrosopumilus piranensis sp. nov., two ammonia-oxidizing archaea from the Adriatic Sea and members of the class Nitrososphaeria.</title>
        <authorList>
            <person name="Bayer B."/>
            <person name="Vojvoda J."/>
            <person name="Reinthaler T."/>
            <person name="Reyes C."/>
            <person name="Pinto M."/>
            <person name="Herndl G.J."/>
        </authorList>
    </citation>
    <scope>NUCLEOTIDE SEQUENCE [LARGE SCALE GENOMIC DNA]</scope>
    <source>
        <strain evidence="1 2">D3C</strain>
    </source>
</reference>
<name>A0A0C5BSH5_9ARCH</name>
<evidence type="ECO:0000313" key="1">
    <source>
        <dbReference type="EMBL" id="AJM91261.1"/>
    </source>
</evidence>
<dbReference type="HOGENOM" id="CLU_3112882_0_0_2"/>
<gene>
    <name evidence="1" type="ORF">NPIRD3C_0037</name>
</gene>
<keyword evidence="2" id="KW-1185">Reference proteome</keyword>
<dbReference type="AlphaFoldDB" id="A0A0C5BSH5"/>